<dbReference type="GO" id="GO:0090090">
    <property type="term" value="P:negative regulation of canonical Wnt signaling pathway"/>
    <property type="evidence" value="ECO:0007669"/>
    <property type="project" value="TreeGrafter"/>
</dbReference>
<dbReference type="Gene3D" id="2.130.10.10">
    <property type="entry name" value="YVTN repeat-like/Quinoprotein amine dehydrogenase"/>
    <property type="match status" value="1"/>
</dbReference>
<organism evidence="2 3">
    <name type="scientific">Strongylus vulgaris</name>
    <name type="common">Blood worm</name>
    <dbReference type="NCBI Taxonomy" id="40348"/>
    <lineage>
        <taxon>Eukaryota</taxon>
        <taxon>Metazoa</taxon>
        <taxon>Ecdysozoa</taxon>
        <taxon>Nematoda</taxon>
        <taxon>Chromadorea</taxon>
        <taxon>Rhabditida</taxon>
        <taxon>Rhabditina</taxon>
        <taxon>Rhabditomorpha</taxon>
        <taxon>Strongyloidea</taxon>
        <taxon>Strongylidae</taxon>
        <taxon>Strongylus</taxon>
    </lineage>
</organism>
<dbReference type="EMBL" id="UYYB01138861">
    <property type="protein sequence ID" value="VDM85314.1"/>
    <property type="molecule type" value="Genomic_DNA"/>
</dbReference>
<dbReference type="PRINTS" id="PR01850">
    <property type="entry name" value="GROUCHOFAMLY"/>
</dbReference>
<dbReference type="GO" id="GO:0005667">
    <property type="term" value="C:transcription regulator complex"/>
    <property type="evidence" value="ECO:0007669"/>
    <property type="project" value="TreeGrafter"/>
</dbReference>
<dbReference type="GO" id="GO:0005634">
    <property type="term" value="C:nucleus"/>
    <property type="evidence" value="ECO:0007669"/>
    <property type="project" value="InterPro"/>
</dbReference>
<dbReference type="InterPro" id="IPR015943">
    <property type="entry name" value="WD40/YVTN_repeat-like_dom_sf"/>
</dbReference>
<gene>
    <name evidence="2" type="ORF">SVUK_LOCUS20312</name>
</gene>
<dbReference type="AlphaFoldDB" id="A0A3P7K1Y0"/>
<protein>
    <submittedName>
        <fullName evidence="2">Uncharacterized protein</fullName>
    </submittedName>
</protein>
<proteinExistence type="inferred from homology"/>
<dbReference type="GO" id="GO:0003714">
    <property type="term" value="F:transcription corepressor activity"/>
    <property type="evidence" value="ECO:0007669"/>
    <property type="project" value="TreeGrafter"/>
</dbReference>
<comment type="similarity">
    <text evidence="1">Belongs to the WD repeat Groucho/TLE family.</text>
</comment>
<keyword evidence="3" id="KW-1185">Reference proteome</keyword>
<dbReference type="PANTHER" id="PTHR10814">
    <property type="entry name" value="TRANSDUCIN-LIKE ENHANCER PROTEIN"/>
    <property type="match status" value="1"/>
</dbReference>
<dbReference type="InterPro" id="IPR009146">
    <property type="entry name" value="Groucho_enhance"/>
</dbReference>
<accession>A0A3P7K1Y0</accession>
<evidence type="ECO:0000256" key="1">
    <source>
        <dbReference type="ARBA" id="ARBA00005969"/>
    </source>
</evidence>
<sequence length="57" mass="6583">MENNNVEVGFSQYPLVDVLNTTRTEKYQLHQHESCVLSLKFAHSGRWFVSTGKLITE</sequence>
<evidence type="ECO:0000313" key="3">
    <source>
        <dbReference type="Proteomes" id="UP000270094"/>
    </source>
</evidence>
<evidence type="ECO:0000313" key="2">
    <source>
        <dbReference type="EMBL" id="VDM85314.1"/>
    </source>
</evidence>
<name>A0A3P7K1Y0_STRVU</name>
<dbReference type="Proteomes" id="UP000270094">
    <property type="component" value="Unassembled WGS sequence"/>
</dbReference>
<dbReference type="OrthoDB" id="2624652at2759"/>
<dbReference type="PANTHER" id="PTHR10814:SF21">
    <property type="entry name" value="PROTEIN GROUCHO"/>
    <property type="match status" value="1"/>
</dbReference>
<reference evidence="2 3" key="1">
    <citation type="submission" date="2018-11" db="EMBL/GenBank/DDBJ databases">
        <authorList>
            <consortium name="Pathogen Informatics"/>
        </authorList>
    </citation>
    <scope>NUCLEOTIDE SEQUENCE [LARGE SCALE GENOMIC DNA]</scope>
</reference>